<sequence length="147" mass="16170">MGDSPEPPVAGTGDDTKALFKTLNGGIFNNEDMVIHFRLEDESSQEDGWIAIDESALTHDISQALGNGTSASEKPESSENKVDDLQDSAVTFEDTSLVEELALKLQKISLTSQEHVIQDTRERIVRMLGMAPFDMESMKVDELLVVE</sequence>
<gene>
    <name evidence="2" type="ORF">BgAZ_501490</name>
</gene>
<reference evidence="2" key="1">
    <citation type="submission" date="2023-08" db="EMBL/GenBank/DDBJ databases">
        <title>Draft sequence of the Babesia gibsoni genome.</title>
        <authorList>
            <person name="Yamagishi J.Y."/>
            <person name="Xuan X.X."/>
        </authorList>
    </citation>
    <scope>NUCLEOTIDE SEQUENCE</scope>
    <source>
        <strain evidence="2">Azabu</strain>
    </source>
</reference>
<comment type="caution">
    <text evidence="2">The sequence shown here is derived from an EMBL/GenBank/DDBJ whole genome shotgun (WGS) entry which is preliminary data.</text>
</comment>
<proteinExistence type="predicted"/>
<evidence type="ECO:0000313" key="2">
    <source>
        <dbReference type="EMBL" id="KAK1441817.1"/>
    </source>
</evidence>
<protein>
    <submittedName>
        <fullName evidence="2">Uncharacterized protein</fullName>
    </submittedName>
</protein>
<dbReference type="EMBL" id="JAVEPI010000005">
    <property type="protein sequence ID" value="KAK1441817.1"/>
    <property type="molecule type" value="Genomic_DNA"/>
</dbReference>
<keyword evidence="3" id="KW-1185">Reference proteome</keyword>
<organism evidence="2 3">
    <name type="scientific">Babesia gibsoni</name>
    <dbReference type="NCBI Taxonomy" id="33632"/>
    <lineage>
        <taxon>Eukaryota</taxon>
        <taxon>Sar</taxon>
        <taxon>Alveolata</taxon>
        <taxon>Apicomplexa</taxon>
        <taxon>Aconoidasida</taxon>
        <taxon>Piroplasmida</taxon>
        <taxon>Babesiidae</taxon>
        <taxon>Babesia</taxon>
    </lineage>
</organism>
<evidence type="ECO:0000256" key="1">
    <source>
        <dbReference type="SAM" id="MobiDB-lite"/>
    </source>
</evidence>
<dbReference type="Proteomes" id="UP001230268">
    <property type="component" value="Unassembled WGS sequence"/>
</dbReference>
<feature type="compositionally biased region" description="Basic and acidic residues" evidence="1">
    <location>
        <begin position="73"/>
        <end position="84"/>
    </location>
</feature>
<name>A0AAD8LHS2_BABGI</name>
<feature type="region of interest" description="Disordered" evidence="1">
    <location>
        <begin position="64"/>
        <end position="86"/>
    </location>
</feature>
<evidence type="ECO:0000313" key="3">
    <source>
        <dbReference type="Proteomes" id="UP001230268"/>
    </source>
</evidence>
<accession>A0AAD8LHS2</accession>
<dbReference type="AlphaFoldDB" id="A0AAD8LHS2"/>